<keyword evidence="1" id="KW-0433">Leucine-rich repeat</keyword>
<sequence length="327" mass="37573">MQTLLAVIFWCTIAFSCANEKELECEVKRNQSFAQFDTKFTTCILRNINYISGKGLRLANSTNEITYDNLKVTFLESNIETVPNMIFTFSNLEILEINQVGLRNIFPSSFQDASNLRVFHAYENKLTSLDAYSFVEASKLEYLDLSRNKITNINVEAFKGLINLKELSLIGNRISIIDEQTFEPLKSLTWIWLDRNEIKIISLNLFVKNQNLNGMNLNDNKISAFSTVLLDKLPNMRFLFMFNNNCTSNSFINTVIANNANIKKELATCYQEYRSIVPNEEEKYQLKNVLRDAEKANAQCENAKAELLTRLESTKQQLKNLQGKNGK</sequence>
<dbReference type="Pfam" id="PF13855">
    <property type="entry name" value="LRR_8"/>
    <property type="match status" value="1"/>
</dbReference>
<dbReference type="GO" id="GO:0031012">
    <property type="term" value="C:extracellular matrix"/>
    <property type="evidence" value="ECO:0007669"/>
    <property type="project" value="TreeGrafter"/>
</dbReference>
<feature type="signal peptide" evidence="5">
    <location>
        <begin position="1"/>
        <end position="18"/>
    </location>
</feature>
<dbReference type="InterPro" id="IPR050328">
    <property type="entry name" value="Dev_Immune_Receptor"/>
</dbReference>
<dbReference type="EMBL" id="JADBJN010000003">
    <property type="protein sequence ID" value="KAG5672062.1"/>
    <property type="molecule type" value="Genomic_DNA"/>
</dbReference>
<dbReference type="InterPro" id="IPR032675">
    <property type="entry name" value="LRR_dom_sf"/>
</dbReference>
<dbReference type="InterPro" id="IPR001611">
    <property type="entry name" value="Leu-rich_rpt"/>
</dbReference>
<evidence type="ECO:0000256" key="5">
    <source>
        <dbReference type="SAM" id="SignalP"/>
    </source>
</evidence>
<dbReference type="SMART" id="SM00369">
    <property type="entry name" value="LRR_TYP"/>
    <property type="match status" value="3"/>
</dbReference>
<dbReference type="InterPro" id="IPR003591">
    <property type="entry name" value="Leu-rich_rpt_typical-subtyp"/>
</dbReference>
<dbReference type="SUPFAM" id="SSF52058">
    <property type="entry name" value="L domain-like"/>
    <property type="match status" value="1"/>
</dbReference>
<organism evidence="6 7">
    <name type="scientific">Polypedilum vanderplanki</name>
    <name type="common">Sleeping chironomid midge</name>
    <dbReference type="NCBI Taxonomy" id="319348"/>
    <lineage>
        <taxon>Eukaryota</taxon>
        <taxon>Metazoa</taxon>
        <taxon>Ecdysozoa</taxon>
        <taxon>Arthropoda</taxon>
        <taxon>Hexapoda</taxon>
        <taxon>Insecta</taxon>
        <taxon>Pterygota</taxon>
        <taxon>Neoptera</taxon>
        <taxon>Endopterygota</taxon>
        <taxon>Diptera</taxon>
        <taxon>Nematocera</taxon>
        <taxon>Chironomoidea</taxon>
        <taxon>Chironomidae</taxon>
        <taxon>Chironominae</taxon>
        <taxon>Polypedilum</taxon>
        <taxon>Polypedilum</taxon>
    </lineage>
</organism>
<evidence type="ECO:0000256" key="2">
    <source>
        <dbReference type="ARBA" id="ARBA00022729"/>
    </source>
</evidence>
<comment type="caution">
    <text evidence="6">The sequence shown here is derived from an EMBL/GenBank/DDBJ whole genome shotgun (WGS) entry which is preliminary data.</text>
</comment>
<evidence type="ECO:0000313" key="7">
    <source>
        <dbReference type="Proteomes" id="UP001107558"/>
    </source>
</evidence>
<evidence type="ECO:0000256" key="4">
    <source>
        <dbReference type="SAM" id="Coils"/>
    </source>
</evidence>
<protein>
    <submittedName>
        <fullName evidence="6">Uncharacterized protein</fullName>
    </submittedName>
</protein>
<keyword evidence="3" id="KW-0677">Repeat</keyword>
<dbReference type="PANTHER" id="PTHR24373">
    <property type="entry name" value="SLIT RELATED LEUCINE-RICH REPEAT NEURONAL PROTEIN"/>
    <property type="match status" value="1"/>
</dbReference>
<reference evidence="6" key="1">
    <citation type="submission" date="2021-03" db="EMBL/GenBank/DDBJ databases">
        <title>Chromosome level genome of the anhydrobiotic midge Polypedilum vanderplanki.</title>
        <authorList>
            <person name="Yoshida Y."/>
            <person name="Kikawada T."/>
            <person name="Gusev O."/>
        </authorList>
    </citation>
    <scope>NUCLEOTIDE SEQUENCE</scope>
    <source>
        <strain evidence="6">NIAS01</strain>
        <tissue evidence="6">Whole body or cell culture</tissue>
    </source>
</reference>
<dbReference type="PROSITE" id="PS51450">
    <property type="entry name" value="LRR"/>
    <property type="match status" value="2"/>
</dbReference>
<evidence type="ECO:0000313" key="6">
    <source>
        <dbReference type="EMBL" id="KAG5672062.1"/>
    </source>
</evidence>
<feature type="coiled-coil region" evidence="4">
    <location>
        <begin position="279"/>
        <end position="324"/>
    </location>
</feature>
<name>A0A9J6BRS4_POLVA</name>
<dbReference type="AlphaFoldDB" id="A0A9J6BRS4"/>
<keyword evidence="7" id="KW-1185">Reference proteome</keyword>
<keyword evidence="2 5" id="KW-0732">Signal</keyword>
<feature type="chain" id="PRO_5039953840" evidence="5">
    <location>
        <begin position="19"/>
        <end position="327"/>
    </location>
</feature>
<accession>A0A9J6BRS4</accession>
<dbReference type="Gene3D" id="3.80.10.10">
    <property type="entry name" value="Ribonuclease Inhibitor"/>
    <property type="match status" value="2"/>
</dbReference>
<gene>
    <name evidence="6" type="ORF">PVAND_002221</name>
</gene>
<evidence type="ECO:0000256" key="1">
    <source>
        <dbReference type="ARBA" id="ARBA00022614"/>
    </source>
</evidence>
<dbReference type="PANTHER" id="PTHR24373:SF370">
    <property type="entry name" value="FISH-LIPS, ISOFORM E"/>
    <property type="match status" value="1"/>
</dbReference>
<dbReference type="GO" id="GO:0005615">
    <property type="term" value="C:extracellular space"/>
    <property type="evidence" value="ECO:0007669"/>
    <property type="project" value="TreeGrafter"/>
</dbReference>
<evidence type="ECO:0000256" key="3">
    <source>
        <dbReference type="ARBA" id="ARBA00022737"/>
    </source>
</evidence>
<keyword evidence="4" id="KW-0175">Coiled coil</keyword>
<dbReference type="OrthoDB" id="2013775at2759"/>
<proteinExistence type="predicted"/>
<dbReference type="Proteomes" id="UP001107558">
    <property type="component" value="Chromosome 3"/>
</dbReference>